<proteinExistence type="predicted"/>
<reference evidence="1 2" key="1">
    <citation type="journal article" date="2020" name="Nat. Food">
        <title>A phased Vanilla planifolia genome enables genetic improvement of flavour and production.</title>
        <authorList>
            <person name="Hasing T."/>
            <person name="Tang H."/>
            <person name="Brym M."/>
            <person name="Khazi F."/>
            <person name="Huang T."/>
            <person name="Chambers A.H."/>
        </authorList>
    </citation>
    <scope>NUCLEOTIDE SEQUENCE [LARGE SCALE GENOMIC DNA]</scope>
    <source>
        <tissue evidence="1">Leaf</tissue>
    </source>
</reference>
<evidence type="ECO:0000313" key="1">
    <source>
        <dbReference type="EMBL" id="KAG0449410.1"/>
    </source>
</evidence>
<dbReference type="EMBL" id="JADCNM010000186">
    <property type="protein sequence ID" value="KAG0449410.1"/>
    <property type="molecule type" value="Genomic_DNA"/>
</dbReference>
<protein>
    <submittedName>
        <fullName evidence="1">Uncharacterized protein</fullName>
    </submittedName>
</protein>
<name>A0A835U684_VANPL</name>
<organism evidence="1 2">
    <name type="scientific">Vanilla planifolia</name>
    <name type="common">Vanilla</name>
    <dbReference type="NCBI Taxonomy" id="51239"/>
    <lineage>
        <taxon>Eukaryota</taxon>
        <taxon>Viridiplantae</taxon>
        <taxon>Streptophyta</taxon>
        <taxon>Embryophyta</taxon>
        <taxon>Tracheophyta</taxon>
        <taxon>Spermatophyta</taxon>
        <taxon>Magnoliopsida</taxon>
        <taxon>Liliopsida</taxon>
        <taxon>Asparagales</taxon>
        <taxon>Orchidaceae</taxon>
        <taxon>Vanilloideae</taxon>
        <taxon>Vanilleae</taxon>
        <taxon>Vanilla</taxon>
    </lineage>
</organism>
<dbReference type="AlphaFoldDB" id="A0A835U684"/>
<dbReference type="Proteomes" id="UP000639772">
    <property type="component" value="Unassembled WGS sequence"/>
</dbReference>
<accession>A0A835U684</accession>
<sequence>MLSILLVLDKVQPFKLLSSGLEGATPTNPGSSSSLFYTGARITCCQGPALQTAPQGHDWVTQNLHSATPSIPDSPAAVGKNAELATTALTAVVGSIEYQQEGNSVQQHAIFQKEILEPLPRI</sequence>
<comment type="caution">
    <text evidence="1">The sequence shown here is derived from an EMBL/GenBank/DDBJ whole genome shotgun (WGS) entry which is preliminary data.</text>
</comment>
<evidence type="ECO:0000313" key="2">
    <source>
        <dbReference type="Proteomes" id="UP000639772"/>
    </source>
</evidence>
<gene>
    <name evidence="1" type="ORF">HPP92_027319</name>
</gene>